<dbReference type="GO" id="GO:0017004">
    <property type="term" value="P:cytochrome complex assembly"/>
    <property type="evidence" value="ECO:0007669"/>
    <property type="project" value="UniProtKB-KW"/>
</dbReference>
<evidence type="ECO:0000256" key="5">
    <source>
        <dbReference type="PROSITE-ProRule" id="PRU00339"/>
    </source>
</evidence>
<comment type="subcellular location">
    <subcellularLocation>
        <location evidence="1">Cell envelope</location>
    </subcellularLocation>
</comment>
<dbReference type="GO" id="GO:0005886">
    <property type="term" value="C:plasma membrane"/>
    <property type="evidence" value="ECO:0007669"/>
    <property type="project" value="TreeGrafter"/>
</dbReference>
<dbReference type="InterPro" id="IPR017560">
    <property type="entry name" value="Cyt_c_biogenesis_CcmI"/>
</dbReference>
<sequence length="407" mass="44207">MLMSLSFAAALMLVLTLVLLLFFRRSGTEVQLNPVAQFEDKLRLLSQARDSGELAEQDFAVAAAELKAQYLQAEQAQKSTTSPATGWAIGISLLVAVATAVLYSQTGHYTALTNWQIAQQQLPAYGERALLNQGEPLSDEEIELFALALRTKISKEGDDAVAWFVIGRIWLSKGMVDDAIEAFEKALALTPNRVNVLISYSQALLVSGGDEHLAKAALSLSKVLQQEPDNTDALSMLAMVAEERGDKEQARQAWQLLLPKLENTDPRYALVQQKLGLAPAEQTVAAKHNSATAVSGRRVQVQLSISPELAEQYKTGTLFVFAKAVDGPPLPLAVQKLAVFQGTQTIELSEAQAMQPGWTLANAERIQISARLSLSGQVLNDEKGPQVQSEVLSFQQSELSLNLSLQP</sequence>
<reference evidence="8 9" key="1">
    <citation type="submission" date="2018-11" db="EMBL/GenBank/DDBJ databases">
        <title>Draft genome analysis of Rheinheimera mesophila isolated from an industrial waste site.</title>
        <authorList>
            <person name="Yu Q."/>
            <person name="Qi Y."/>
            <person name="Zhang H."/>
            <person name="Lu Y."/>
            <person name="Pu J."/>
        </authorList>
    </citation>
    <scope>NUCLEOTIDE SEQUENCE [LARGE SCALE GENOMIC DNA]</scope>
    <source>
        <strain evidence="8 9">IITR13</strain>
    </source>
</reference>
<evidence type="ECO:0000259" key="7">
    <source>
        <dbReference type="Pfam" id="PF23914"/>
    </source>
</evidence>
<dbReference type="PROSITE" id="PS50293">
    <property type="entry name" value="TPR_REGION"/>
    <property type="match status" value="1"/>
</dbReference>
<feature type="domain" description="Cytochrome c-type biogenesis protein H Ig-like" evidence="6">
    <location>
        <begin position="299"/>
        <end position="396"/>
    </location>
</feature>
<feature type="domain" description="Cytochrome c-type biogenesis protein H TPR" evidence="7">
    <location>
        <begin position="112"/>
        <end position="268"/>
    </location>
</feature>
<keyword evidence="2" id="KW-0677">Repeat</keyword>
<dbReference type="GO" id="GO:0030313">
    <property type="term" value="C:cell envelope"/>
    <property type="evidence" value="ECO:0007669"/>
    <property type="project" value="UniProtKB-SubCell"/>
</dbReference>
<dbReference type="Pfam" id="PF23914">
    <property type="entry name" value="TPR_CcmH_CycH"/>
    <property type="match status" value="1"/>
</dbReference>
<feature type="repeat" description="TPR" evidence="5">
    <location>
        <begin position="160"/>
        <end position="193"/>
    </location>
</feature>
<accession>A0A3P3QRK0</accession>
<evidence type="ECO:0000256" key="1">
    <source>
        <dbReference type="ARBA" id="ARBA00004196"/>
    </source>
</evidence>
<dbReference type="SMART" id="SM00028">
    <property type="entry name" value="TPR"/>
    <property type="match status" value="2"/>
</dbReference>
<dbReference type="PROSITE" id="PS50005">
    <property type="entry name" value="TPR"/>
    <property type="match status" value="1"/>
</dbReference>
<dbReference type="InterPro" id="IPR056412">
    <property type="entry name" value="Ig_CycH"/>
</dbReference>
<evidence type="ECO:0000256" key="3">
    <source>
        <dbReference type="ARBA" id="ARBA00022748"/>
    </source>
</evidence>
<dbReference type="Gene3D" id="1.25.40.10">
    <property type="entry name" value="Tetratricopeptide repeat domain"/>
    <property type="match status" value="1"/>
</dbReference>
<dbReference type="OrthoDB" id="9776053at2"/>
<keyword evidence="9" id="KW-1185">Reference proteome</keyword>
<evidence type="ECO:0000313" key="9">
    <source>
        <dbReference type="Proteomes" id="UP000276260"/>
    </source>
</evidence>
<dbReference type="RefSeq" id="WP_046519290.1">
    <property type="nucleotide sequence ID" value="NZ_LAVS01000010.1"/>
</dbReference>
<dbReference type="Pfam" id="PF23892">
    <property type="entry name" value="Ig_CycH"/>
    <property type="match status" value="1"/>
</dbReference>
<dbReference type="EMBL" id="RRCF01000001">
    <property type="protein sequence ID" value="RRJ23070.1"/>
    <property type="molecule type" value="Genomic_DNA"/>
</dbReference>
<organism evidence="8 9">
    <name type="scientific">Rheinheimera mesophila</name>
    <dbReference type="NCBI Taxonomy" id="1547515"/>
    <lineage>
        <taxon>Bacteria</taxon>
        <taxon>Pseudomonadati</taxon>
        <taxon>Pseudomonadota</taxon>
        <taxon>Gammaproteobacteria</taxon>
        <taxon>Chromatiales</taxon>
        <taxon>Chromatiaceae</taxon>
        <taxon>Rheinheimera</taxon>
    </lineage>
</organism>
<evidence type="ECO:0000256" key="2">
    <source>
        <dbReference type="ARBA" id="ARBA00022737"/>
    </source>
</evidence>
<dbReference type="NCBIfam" id="TIGR03142">
    <property type="entry name" value="cytochro_ccmI"/>
    <property type="match status" value="1"/>
</dbReference>
<proteinExistence type="predicted"/>
<dbReference type="Proteomes" id="UP000276260">
    <property type="component" value="Unassembled WGS sequence"/>
</dbReference>
<dbReference type="SUPFAM" id="SSF48452">
    <property type="entry name" value="TPR-like"/>
    <property type="match status" value="1"/>
</dbReference>
<name>A0A3P3QRK0_9GAMM</name>
<evidence type="ECO:0000259" key="6">
    <source>
        <dbReference type="Pfam" id="PF23892"/>
    </source>
</evidence>
<comment type="caution">
    <text evidence="8">The sequence shown here is derived from an EMBL/GenBank/DDBJ whole genome shotgun (WGS) entry which is preliminary data.</text>
</comment>
<keyword evidence="4 5" id="KW-0802">TPR repeat</keyword>
<dbReference type="InterPro" id="IPR056413">
    <property type="entry name" value="TPR_CcmH_CycH"/>
</dbReference>
<protein>
    <submittedName>
        <fullName evidence="8">C-type cytochrome biogenesis protein CcmI</fullName>
    </submittedName>
</protein>
<dbReference type="InterPro" id="IPR019734">
    <property type="entry name" value="TPR_rpt"/>
</dbReference>
<gene>
    <name evidence="8" type="primary">ccmI</name>
    <name evidence="8" type="ORF">EIK76_02990</name>
</gene>
<dbReference type="PANTHER" id="PTHR47870:SF1">
    <property type="entry name" value="CYTOCHROME C-TYPE BIOGENESIS PROTEIN CCMH"/>
    <property type="match status" value="1"/>
</dbReference>
<evidence type="ECO:0000256" key="4">
    <source>
        <dbReference type="ARBA" id="ARBA00022803"/>
    </source>
</evidence>
<dbReference type="InterPro" id="IPR051263">
    <property type="entry name" value="C-type_cytochrome_biogenesis"/>
</dbReference>
<evidence type="ECO:0000313" key="8">
    <source>
        <dbReference type="EMBL" id="RRJ23070.1"/>
    </source>
</evidence>
<dbReference type="PANTHER" id="PTHR47870">
    <property type="entry name" value="CYTOCHROME C-TYPE BIOGENESIS PROTEIN CCMH"/>
    <property type="match status" value="1"/>
</dbReference>
<keyword evidence="3" id="KW-0201">Cytochrome c-type biogenesis</keyword>
<dbReference type="InterPro" id="IPR011990">
    <property type="entry name" value="TPR-like_helical_dom_sf"/>
</dbReference>
<dbReference type="AlphaFoldDB" id="A0A3P3QRK0"/>